<dbReference type="Gene3D" id="3.10.20.90">
    <property type="entry name" value="Phosphatidylinositol 3-kinase Catalytic Subunit, Chain A, domain 1"/>
    <property type="match status" value="1"/>
</dbReference>
<keyword evidence="5" id="KW-0963">Cytoplasm</keyword>
<dbReference type="InterPro" id="IPR029058">
    <property type="entry name" value="AB_hydrolase_fold"/>
</dbReference>
<evidence type="ECO:0000313" key="10">
    <source>
        <dbReference type="EMBL" id="KAK1366817.1"/>
    </source>
</evidence>
<evidence type="ECO:0000256" key="7">
    <source>
        <dbReference type="ARBA" id="ARBA00022737"/>
    </source>
</evidence>
<proteinExistence type="inferred from homology"/>
<dbReference type="Proteomes" id="UP001237642">
    <property type="component" value="Unassembled WGS sequence"/>
</dbReference>
<comment type="similarity">
    <text evidence="4">Belongs to the peptidase S10 family.</text>
</comment>
<dbReference type="SUPFAM" id="SSF54236">
    <property type="entry name" value="Ubiquitin-like"/>
    <property type="match status" value="1"/>
</dbReference>
<dbReference type="PANTHER" id="PTHR11802">
    <property type="entry name" value="SERINE PROTEASE FAMILY S10 SERINE CARBOXYPEPTIDASE"/>
    <property type="match status" value="1"/>
</dbReference>
<evidence type="ECO:0000256" key="3">
    <source>
        <dbReference type="ARBA" id="ARBA00008430"/>
    </source>
</evidence>
<reference evidence="10" key="2">
    <citation type="submission" date="2023-05" db="EMBL/GenBank/DDBJ databases">
        <authorList>
            <person name="Schelkunov M.I."/>
        </authorList>
    </citation>
    <scope>NUCLEOTIDE SEQUENCE</scope>
    <source>
        <strain evidence="10">Hsosn_3</strain>
        <tissue evidence="10">Leaf</tissue>
    </source>
</reference>
<keyword evidence="7" id="KW-0677">Repeat</keyword>
<evidence type="ECO:0000256" key="6">
    <source>
        <dbReference type="ARBA" id="ARBA00022499"/>
    </source>
</evidence>
<dbReference type="GO" id="GO:0006508">
    <property type="term" value="P:proteolysis"/>
    <property type="evidence" value="ECO:0007669"/>
    <property type="project" value="InterPro"/>
</dbReference>
<sequence>MKKRKGGALKHLNSPCRILLSDGANGEKARKRRFSRQVPPLGRQLLKTNVDEVTENTELNITVWHPSIWSFCNSLRHTKMSSTDILEKFFTCKAHDAYNFLHKCYAGKYVPELAGLIQENNKDRSLHMDLMGILMGNPETCDAEDCKGLLDYAWSHAVISDETHNTIRESCDFYSNNTSTSKMVFFSMETYYRRRLRSTSSESENNVMTENAELNFAMNMQIFPGKLAPGGAQLFRRDCHTSVKCGGPSVSHIFPGKELGDGRVLGINNIQKSAFHWVLSLRGGMQIFVKTLTGKTITLEVESCD</sequence>
<evidence type="ECO:0000256" key="1">
    <source>
        <dbReference type="ARBA" id="ARBA00004123"/>
    </source>
</evidence>
<dbReference type="EMBL" id="JAUIZM010000009">
    <property type="protein sequence ID" value="KAK1366817.1"/>
    <property type="molecule type" value="Genomic_DNA"/>
</dbReference>
<dbReference type="InterPro" id="IPR001563">
    <property type="entry name" value="Peptidase_S10"/>
</dbReference>
<protein>
    <submittedName>
        <fullName evidence="10">Uncharacterized protein</fullName>
    </submittedName>
</protein>
<comment type="caution">
    <text evidence="10">The sequence shown here is derived from an EMBL/GenBank/DDBJ whole genome shotgun (WGS) entry which is preliminary data.</text>
</comment>
<keyword evidence="8" id="KW-0832">Ubl conjugation</keyword>
<comment type="subcellular location">
    <subcellularLocation>
        <location evidence="2">Cytoplasm</location>
    </subcellularLocation>
    <subcellularLocation>
        <location evidence="1">Nucleus</location>
    </subcellularLocation>
</comment>
<dbReference type="FunFam" id="3.10.20.90:FF:000469">
    <property type="entry name" value="Polyubiquitin-C"/>
    <property type="match status" value="1"/>
</dbReference>
<dbReference type="GO" id="GO:0005773">
    <property type="term" value="C:vacuole"/>
    <property type="evidence" value="ECO:0007669"/>
    <property type="project" value="TreeGrafter"/>
</dbReference>
<dbReference type="Gene3D" id="3.40.50.1820">
    <property type="entry name" value="alpha/beta hydrolase"/>
    <property type="match status" value="1"/>
</dbReference>
<evidence type="ECO:0000256" key="2">
    <source>
        <dbReference type="ARBA" id="ARBA00004496"/>
    </source>
</evidence>
<keyword evidence="6" id="KW-1017">Isopeptide bond</keyword>
<dbReference type="Pfam" id="PF00450">
    <property type="entry name" value="Peptidase_S10"/>
    <property type="match status" value="1"/>
</dbReference>
<evidence type="ECO:0000256" key="9">
    <source>
        <dbReference type="ARBA" id="ARBA00023242"/>
    </source>
</evidence>
<comment type="similarity">
    <text evidence="3">Belongs to the ubiquitin family.</text>
</comment>
<dbReference type="SUPFAM" id="SSF53474">
    <property type="entry name" value="alpha/beta-Hydrolases"/>
    <property type="match status" value="1"/>
</dbReference>
<evidence type="ECO:0000256" key="4">
    <source>
        <dbReference type="ARBA" id="ARBA00009431"/>
    </source>
</evidence>
<keyword evidence="11" id="KW-1185">Reference proteome</keyword>
<dbReference type="PANTHER" id="PTHR11802:SF15">
    <property type="entry name" value="SERINE CARBOXYPEPTIDASE-LIKE 32"/>
    <property type="match status" value="1"/>
</dbReference>
<gene>
    <name evidence="10" type="ORF">POM88_042378</name>
</gene>
<dbReference type="GO" id="GO:0005634">
    <property type="term" value="C:nucleus"/>
    <property type="evidence" value="ECO:0007669"/>
    <property type="project" value="UniProtKB-SubCell"/>
</dbReference>
<organism evidence="10 11">
    <name type="scientific">Heracleum sosnowskyi</name>
    <dbReference type="NCBI Taxonomy" id="360622"/>
    <lineage>
        <taxon>Eukaryota</taxon>
        <taxon>Viridiplantae</taxon>
        <taxon>Streptophyta</taxon>
        <taxon>Embryophyta</taxon>
        <taxon>Tracheophyta</taxon>
        <taxon>Spermatophyta</taxon>
        <taxon>Magnoliopsida</taxon>
        <taxon>eudicotyledons</taxon>
        <taxon>Gunneridae</taxon>
        <taxon>Pentapetalae</taxon>
        <taxon>asterids</taxon>
        <taxon>campanulids</taxon>
        <taxon>Apiales</taxon>
        <taxon>Apiaceae</taxon>
        <taxon>Apioideae</taxon>
        <taxon>apioid superclade</taxon>
        <taxon>Tordylieae</taxon>
        <taxon>Tordyliinae</taxon>
        <taxon>Heracleum</taxon>
    </lineage>
</organism>
<keyword evidence="9" id="KW-0539">Nucleus</keyword>
<name>A0AAD8HG35_9APIA</name>
<evidence type="ECO:0000256" key="5">
    <source>
        <dbReference type="ARBA" id="ARBA00022490"/>
    </source>
</evidence>
<accession>A0AAD8HG35</accession>
<dbReference type="AlphaFoldDB" id="A0AAD8HG35"/>
<dbReference type="GO" id="GO:0004185">
    <property type="term" value="F:serine-type carboxypeptidase activity"/>
    <property type="evidence" value="ECO:0007669"/>
    <property type="project" value="InterPro"/>
</dbReference>
<evidence type="ECO:0000313" key="11">
    <source>
        <dbReference type="Proteomes" id="UP001237642"/>
    </source>
</evidence>
<reference evidence="10" key="1">
    <citation type="submission" date="2023-02" db="EMBL/GenBank/DDBJ databases">
        <title>Genome of toxic invasive species Heracleum sosnowskyi carries increased number of genes despite the absence of recent whole-genome duplications.</title>
        <authorList>
            <person name="Schelkunov M."/>
            <person name="Shtratnikova V."/>
            <person name="Makarenko M."/>
            <person name="Klepikova A."/>
            <person name="Omelchenko D."/>
            <person name="Novikova G."/>
            <person name="Obukhova E."/>
            <person name="Bogdanov V."/>
            <person name="Penin A."/>
            <person name="Logacheva M."/>
        </authorList>
    </citation>
    <scope>NUCLEOTIDE SEQUENCE</scope>
    <source>
        <strain evidence="10">Hsosn_3</strain>
        <tissue evidence="10">Leaf</tissue>
    </source>
</reference>
<dbReference type="InterPro" id="IPR029071">
    <property type="entry name" value="Ubiquitin-like_domsf"/>
</dbReference>
<evidence type="ECO:0000256" key="8">
    <source>
        <dbReference type="ARBA" id="ARBA00022843"/>
    </source>
</evidence>